<evidence type="ECO:0000256" key="1">
    <source>
        <dbReference type="ARBA" id="ARBA00008383"/>
    </source>
</evidence>
<dbReference type="PANTHER" id="PTHR48229:SF2">
    <property type="entry name" value="CAIB_BAIF FAMILY PROTEIN"/>
    <property type="match status" value="1"/>
</dbReference>
<name>A0AAI8W1A5_9PEZI</name>
<comment type="similarity">
    <text evidence="1">Belongs to the CoA-transferase III family.</text>
</comment>
<dbReference type="PANTHER" id="PTHR48229">
    <property type="entry name" value="CAIB/BAIF FAMILY ENZYME (AFU_ORTHOLOGUE AFUA_1G05360)-RELATED"/>
    <property type="match status" value="1"/>
</dbReference>
<dbReference type="InterPro" id="IPR052985">
    <property type="entry name" value="CoA-trans_III_biosynth/detox"/>
</dbReference>
<gene>
    <name evidence="2" type="ORF">LECACI_7A000037</name>
</gene>
<dbReference type="Proteomes" id="UP001296104">
    <property type="component" value="Unassembled WGS sequence"/>
</dbReference>
<dbReference type="Pfam" id="PF02515">
    <property type="entry name" value="CoA_transf_3"/>
    <property type="match status" value="1"/>
</dbReference>
<dbReference type="InterPro" id="IPR003673">
    <property type="entry name" value="CoA-Trfase_fam_III"/>
</dbReference>
<comment type="caution">
    <text evidence="2">The sequence shown here is derived from an EMBL/GenBank/DDBJ whole genome shotgun (WGS) entry which is preliminary data.</text>
</comment>
<protein>
    <submittedName>
        <fullName evidence="2">-transferase family III</fullName>
    </submittedName>
</protein>
<organism evidence="2 3">
    <name type="scientific">Lecanosticta acicola</name>
    <dbReference type="NCBI Taxonomy" id="111012"/>
    <lineage>
        <taxon>Eukaryota</taxon>
        <taxon>Fungi</taxon>
        <taxon>Dikarya</taxon>
        <taxon>Ascomycota</taxon>
        <taxon>Pezizomycotina</taxon>
        <taxon>Dothideomycetes</taxon>
        <taxon>Dothideomycetidae</taxon>
        <taxon>Mycosphaerellales</taxon>
        <taxon>Mycosphaerellaceae</taxon>
        <taxon>Lecanosticta</taxon>
    </lineage>
</organism>
<dbReference type="Gene3D" id="3.40.50.10540">
    <property type="entry name" value="Crotonobetainyl-coa:carnitine coa-transferase, domain 1"/>
    <property type="match status" value="1"/>
</dbReference>
<evidence type="ECO:0000313" key="3">
    <source>
        <dbReference type="Proteomes" id="UP001296104"/>
    </source>
</evidence>
<reference evidence="2" key="1">
    <citation type="submission" date="2023-11" db="EMBL/GenBank/DDBJ databases">
        <authorList>
            <person name="Alioto T."/>
            <person name="Alioto T."/>
            <person name="Gomez Garrido J."/>
        </authorList>
    </citation>
    <scope>NUCLEOTIDE SEQUENCE</scope>
</reference>
<dbReference type="SUPFAM" id="SSF89796">
    <property type="entry name" value="CoA-transferase family III (CaiB/BaiF)"/>
    <property type="match status" value="2"/>
</dbReference>
<keyword evidence="3" id="KW-1185">Reference proteome</keyword>
<dbReference type="EMBL" id="CAVMBE010000001">
    <property type="protein sequence ID" value="CAK3736810.1"/>
    <property type="molecule type" value="Genomic_DNA"/>
</dbReference>
<evidence type="ECO:0000313" key="2">
    <source>
        <dbReference type="EMBL" id="CAK3736810.1"/>
    </source>
</evidence>
<sequence>MGSVGESNPGDYSVPKEAQKLFVKEILNNPLVPTLPWEIKAAGKHISFAGNDLPSLPINWRFAESAAALKAFEASMLNVLRKRKYASPMSEAEINTDHASLFVMSPFLLQVVNPETGGEAQDVNVFAPGRMEELGFPNTDLHRAGSTPQRALATNIYQTKDGRFYHLHGSMDPEPTLTALGMETDGPGDEDRMTVTKRFEDVVAKIDSQELDSLMNDRYRQAGTICYSAEEYRQSEHGQANAHVGLYELSRSETHTQPAAWWPENASMPSSPQRPLAGLKVVDLTRVIASPAIGRSLAEMGASVMRVTSSQITDMSILHQDLNWGKWNCSLHLKHEPDRRKLIALIQEADVVIEGYRPGVMAKYGLAREDIFELVRERGRGIVHVKENCYGWHGPWAGRSGWQQISDANCGVSWAYGRAMGNDEAVTPVFPNSDYCTGIVGSVATLHALVKRAEQGGCYGVDVSLNYYSQWLVNSVGEYPPDVWNALWARCGNPAFRHYHNMGYLLPAMLGLLRTHAPNALFKPDFFQPRFSKAVGCEFVSVKPIARFKDEEVRLGYHVGTRGNGKDAPYWPEDLSVEVVV</sequence>
<dbReference type="AlphaFoldDB" id="A0AAI8W1A5"/>
<dbReference type="GO" id="GO:0003824">
    <property type="term" value="F:catalytic activity"/>
    <property type="evidence" value="ECO:0007669"/>
    <property type="project" value="InterPro"/>
</dbReference>
<accession>A0AAI8W1A5</accession>
<proteinExistence type="inferred from homology"/>
<dbReference type="InterPro" id="IPR023606">
    <property type="entry name" value="CoA-Trfase_III_dom_1_sf"/>
</dbReference>